<name>B4M6C0_DROVI</name>
<dbReference type="KEGG" id="dvi:6632235"/>
<dbReference type="PhylomeDB" id="B4M6C0"/>
<dbReference type="Proteomes" id="UP000008792">
    <property type="component" value="Unassembled WGS sequence"/>
</dbReference>
<dbReference type="SUPFAM" id="SSF63707">
    <property type="entry name" value="Ganglioside M2 (gm2) activator"/>
    <property type="match status" value="1"/>
</dbReference>
<evidence type="ECO:0000256" key="1">
    <source>
        <dbReference type="ARBA" id="ARBA00022729"/>
    </source>
</evidence>
<sequence length="178" mass="20922">MSSYSVHLGLLLLTSFVLVPAESGHIVKPRHFKKVLEDENFFQSSVWLVETDDEGHTRLSGEITTHVTLDDDWKVNMTLYRKDSGDDSYKPYMEVKLRFCELMNTFYKDFFYETLKEYSNAPQPDNCPLAPNKFHLKDYPINSSRWAKVLVTDDYNLIVQLFKDDELKLEYLAEFQVE</sequence>
<accession>B4M6C0</accession>
<feature type="chain" id="PRO_5002814649" evidence="2">
    <location>
        <begin position="22"/>
        <end position="178"/>
    </location>
</feature>
<dbReference type="InterPro" id="IPR036846">
    <property type="entry name" value="GM2-AP_sf"/>
</dbReference>
<dbReference type="Pfam" id="PF06477">
    <property type="entry name" value="DUF1091"/>
    <property type="match status" value="1"/>
</dbReference>
<dbReference type="PANTHER" id="PTHR21112:SF10">
    <property type="entry name" value="CHEMOSENSORY PROTEIN A 87A"/>
    <property type="match status" value="1"/>
</dbReference>
<protein>
    <submittedName>
        <fullName evidence="3">Uncharacterized protein</fullName>
    </submittedName>
</protein>
<dbReference type="AlphaFoldDB" id="B4M6C0"/>
<evidence type="ECO:0000313" key="3">
    <source>
        <dbReference type="EMBL" id="EDW59196.1"/>
    </source>
</evidence>
<dbReference type="eggNOG" id="ENOG502TBCG">
    <property type="taxonomic scope" value="Eukaryota"/>
</dbReference>
<dbReference type="InParanoid" id="B4M6C0"/>
<gene>
    <name evidence="3" type="primary">Dvir\GJ10420</name>
    <name evidence="3" type="ORF">Dvir_GJ10420</name>
</gene>
<dbReference type="SMART" id="SM00697">
    <property type="entry name" value="DM8"/>
    <property type="match status" value="1"/>
</dbReference>
<dbReference type="InterPro" id="IPR010512">
    <property type="entry name" value="DUF1091"/>
</dbReference>
<evidence type="ECO:0000313" key="4">
    <source>
        <dbReference type="Proteomes" id="UP000008792"/>
    </source>
</evidence>
<organism evidence="3 4">
    <name type="scientific">Drosophila virilis</name>
    <name type="common">Fruit fly</name>
    <dbReference type="NCBI Taxonomy" id="7244"/>
    <lineage>
        <taxon>Eukaryota</taxon>
        <taxon>Metazoa</taxon>
        <taxon>Ecdysozoa</taxon>
        <taxon>Arthropoda</taxon>
        <taxon>Hexapoda</taxon>
        <taxon>Insecta</taxon>
        <taxon>Pterygota</taxon>
        <taxon>Neoptera</taxon>
        <taxon>Endopterygota</taxon>
        <taxon>Diptera</taxon>
        <taxon>Brachycera</taxon>
        <taxon>Muscomorpha</taxon>
        <taxon>Ephydroidea</taxon>
        <taxon>Drosophilidae</taxon>
        <taxon>Drosophila</taxon>
    </lineage>
</organism>
<dbReference type="PANTHER" id="PTHR21112">
    <property type="entry name" value="CHEMOSENSORY PROTEIN A 29A-RELATED"/>
    <property type="match status" value="1"/>
</dbReference>
<dbReference type="OrthoDB" id="7911967at2759"/>
<keyword evidence="1 2" id="KW-0732">Signal</keyword>
<dbReference type="EMBL" id="CH940652">
    <property type="protein sequence ID" value="EDW59196.1"/>
    <property type="molecule type" value="Genomic_DNA"/>
</dbReference>
<dbReference type="OMA" id="CDFMKSY"/>
<evidence type="ECO:0000256" key="2">
    <source>
        <dbReference type="SAM" id="SignalP"/>
    </source>
</evidence>
<reference evidence="3 4" key="1">
    <citation type="journal article" date="2007" name="Nature">
        <title>Evolution of genes and genomes on the Drosophila phylogeny.</title>
        <authorList>
            <consortium name="Drosophila 12 Genomes Consortium"/>
            <person name="Clark A.G."/>
            <person name="Eisen M.B."/>
            <person name="Smith D.R."/>
            <person name="Bergman C.M."/>
            <person name="Oliver B."/>
            <person name="Markow T.A."/>
            <person name="Kaufman T.C."/>
            <person name="Kellis M."/>
            <person name="Gelbart W."/>
            <person name="Iyer V.N."/>
            <person name="Pollard D.A."/>
            <person name="Sackton T.B."/>
            <person name="Larracuente A.M."/>
            <person name="Singh N.D."/>
            <person name="Abad J.P."/>
            <person name="Abt D.N."/>
            <person name="Adryan B."/>
            <person name="Aguade M."/>
            <person name="Akashi H."/>
            <person name="Anderson W.W."/>
            <person name="Aquadro C.F."/>
            <person name="Ardell D.H."/>
            <person name="Arguello R."/>
            <person name="Artieri C.G."/>
            <person name="Barbash D.A."/>
            <person name="Barker D."/>
            <person name="Barsanti P."/>
            <person name="Batterham P."/>
            <person name="Batzoglou S."/>
            <person name="Begun D."/>
            <person name="Bhutkar A."/>
            <person name="Blanco E."/>
            <person name="Bosak S.A."/>
            <person name="Bradley R.K."/>
            <person name="Brand A.D."/>
            <person name="Brent M.R."/>
            <person name="Brooks A.N."/>
            <person name="Brown R.H."/>
            <person name="Butlin R.K."/>
            <person name="Caggese C."/>
            <person name="Calvi B.R."/>
            <person name="Bernardo de Carvalho A."/>
            <person name="Caspi A."/>
            <person name="Castrezana S."/>
            <person name="Celniker S.E."/>
            <person name="Chang J.L."/>
            <person name="Chapple C."/>
            <person name="Chatterji S."/>
            <person name="Chinwalla A."/>
            <person name="Civetta A."/>
            <person name="Clifton S.W."/>
            <person name="Comeron J.M."/>
            <person name="Costello J.C."/>
            <person name="Coyne J.A."/>
            <person name="Daub J."/>
            <person name="David R.G."/>
            <person name="Delcher A.L."/>
            <person name="Delehaunty K."/>
            <person name="Do C.B."/>
            <person name="Ebling H."/>
            <person name="Edwards K."/>
            <person name="Eickbush T."/>
            <person name="Evans J.D."/>
            <person name="Filipski A."/>
            <person name="Findeiss S."/>
            <person name="Freyhult E."/>
            <person name="Fulton L."/>
            <person name="Fulton R."/>
            <person name="Garcia A.C."/>
            <person name="Gardiner A."/>
            <person name="Garfield D.A."/>
            <person name="Garvin B.E."/>
            <person name="Gibson G."/>
            <person name="Gilbert D."/>
            <person name="Gnerre S."/>
            <person name="Godfrey J."/>
            <person name="Good R."/>
            <person name="Gotea V."/>
            <person name="Gravely B."/>
            <person name="Greenberg A.J."/>
            <person name="Griffiths-Jones S."/>
            <person name="Gross S."/>
            <person name="Guigo R."/>
            <person name="Gustafson E.A."/>
            <person name="Haerty W."/>
            <person name="Hahn M.W."/>
            <person name="Halligan D.L."/>
            <person name="Halpern A.L."/>
            <person name="Halter G.M."/>
            <person name="Han M.V."/>
            <person name="Heger A."/>
            <person name="Hillier L."/>
            <person name="Hinrichs A.S."/>
            <person name="Holmes I."/>
            <person name="Hoskins R.A."/>
            <person name="Hubisz M.J."/>
            <person name="Hultmark D."/>
            <person name="Huntley M.A."/>
            <person name="Jaffe D.B."/>
            <person name="Jagadeeshan S."/>
            <person name="Jeck W.R."/>
            <person name="Johnson J."/>
            <person name="Jones C.D."/>
            <person name="Jordan W.C."/>
            <person name="Karpen G.H."/>
            <person name="Kataoka E."/>
            <person name="Keightley P.D."/>
            <person name="Kheradpour P."/>
            <person name="Kirkness E.F."/>
            <person name="Koerich L.B."/>
            <person name="Kristiansen K."/>
            <person name="Kudrna D."/>
            <person name="Kulathinal R.J."/>
            <person name="Kumar S."/>
            <person name="Kwok R."/>
            <person name="Lander E."/>
            <person name="Langley C.H."/>
            <person name="Lapoint R."/>
            <person name="Lazzaro B.P."/>
            <person name="Lee S.J."/>
            <person name="Levesque L."/>
            <person name="Li R."/>
            <person name="Lin C.F."/>
            <person name="Lin M.F."/>
            <person name="Lindblad-Toh K."/>
            <person name="Llopart A."/>
            <person name="Long M."/>
            <person name="Low L."/>
            <person name="Lozovsky E."/>
            <person name="Lu J."/>
            <person name="Luo M."/>
            <person name="Machado C.A."/>
            <person name="Makalowski W."/>
            <person name="Marzo M."/>
            <person name="Matsuda M."/>
            <person name="Matzkin L."/>
            <person name="McAllister B."/>
            <person name="McBride C.S."/>
            <person name="McKernan B."/>
            <person name="McKernan K."/>
            <person name="Mendez-Lago M."/>
            <person name="Minx P."/>
            <person name="Mollenhauer M.U."/>
            <person name="Montooth K."/>
            <person name="Mount S.M."/>
            <person name="Mu X."/>
            <person name="Myers E."/>
            <person name="Negre B."/>
            <person name="Newfeld S."/>
            <person name="Nielsen R."/>
            <person name="Noor M.A."/>
            <person name="O'Grady P."/>
            <person name="Pachter L."/>
            <person name="Papaceit M."/>
            <person name="Parisi M.J."/>
            <person name="Parisi M."/>
            <person name="Parts L."/>
            <person name="Pedersen J.S."/>
            <person name="Pesole G."/>
            <person name="Phillippy A.M."/>
            <person name="Ponting C.P."/>
            <person name="Pop M."/>
            <person name="Porcelli D."/>
            <person name="Powell J.R."/>
            <person name="Prohaska S."/>
            <person name="Pruitt K."/>
            <person name="Puig M."/>
            <person name="Quesneville H."/>
            <person name="Ram K.R."/>
            <person name="Rand D."/>
            <person name="Rasmussen M.D."/>
            <person name="Reed L.K."/>
            <person name="Reenan R."/>
            <person name="Reily A."/>
            <person name="Remington K.A."/>
            <person name="Rieger T.T."/>
            <person name="Ritchie M.G."/>
            <person name="Robin C."/>
            <person name="Rogers Y.H."/>
            <person name="Rohde C."/>
            <person name="Rozas J."/>
            <person name="Rubenfield M.J."/>
            <person name="Ruiz A."/>
            <person name="Russo S."/>
            <person name="Salzberg S.L."/>
            <person name="Sanchez-Gracia A."/>
            <person name="Saranga D.J."/>
            <person name="Sato H."/>
            <person name="Schaeffer S.W."/>
            <person name="Schatz M.C."/>
            <person name="Schlenke T."/>
            <person name="Schwartz R."/>
            <person name="Segarra C."/>
            <person name="Singh R.S."/>
            <person name="Sirot L."/>
            <person name="Sirota M."/>
            <person name="Sisneros N.B."/>
            <person name="Smith C.D."/>
            <person name="Smith T.F."/>
            <person name="Spieth J."/>
            <person name="Stage D.E."/>
            <person name="Stark A."/>
            <person name="Stephan W."/>
            <person name="Strausberg R.L."/>
            <person name="Strempel S."/>
            <person name="Sturgill D."/>
            <person name="Sutton G."/>
            <person name="Sutton G.G."/>
            <person name="Tao W."/>
            <person name="Teichmann S."/>
            <person name="Tobari Y.N."/>
            <person name="Tomimura Y."/>
            <person name="Tsolas J.M."/>
            <person name="Valente V.L."/>
            <person name="Venter E."/>
            <person name="Venter J.C."/>
            <person name="Vicario S."/>
            <person name="Vieira F.G."/>
            <person name="Vilella A.J."/>
            <person name="Villasante A."/>
            <person name="Walenz B."/>
            <person name="Wang J."/>
            <person name="Wasserman M."/>
            <person name="Watts T."/>
            <person name="Wilson D."/>
            <person name="Wilson R.K."/>
            <person name="Wing R.A."/>
            <person name="Wolfner M.F."/>
            <person name="Wong A."/>
            <person name="Wong G.K."/>
            <person name="Wu C.I."/>
            <person name="Wu G."/>
            <person name="Yamamoto D."/>
            <person name="Yang H.P."/>
            <person name="Yang S.P."/>
            <person name="Yorke J.A."/>
            <person name="Yoshida K."/>
            <person name="Zdobnov E."/>
            <person name="Zhang P."/>
            <person name="Zhang Y."/>
            <person name="Zimin A.V."/>
            <person name="Baldwin J."/>
            <person name="Abdouelleil A."/>
            <person name="Abdulkadir J."/>
            <person name="Abebe A."/>
            <person name="Abera B."/>
            <person name="Abreu J."/>
            <person name="Acer S.C."/>
            <person name="Aftuck L."/>
            <person name="Alexander A."/>
            <person name="An P."/>
            <person name="Anderson E."/>
            <person name="Anderson S."/>
            <person name="Arachi H."/>
            <person name="Azer M."/>
            <person name="Bachantsang P."/>
            <person name="Barry A."/>
            <person name="Bayul T."/>
            <person name="Berlin A."/>
            <person name="Bessette D."/>
            <person name="Bloom T."/>
            <person name="Blye J."/>
            <person name="Boguslavskiy L."/>
            <person name="Bonnet C."/>
            <person name="Boukhgalter B."/>
            <person name="Bourzgui I."/>
            <person name="Brown A."/>
            <person name="Cahill P."/>
            <person name="Channer S."/>
            <person name="Cheshatsang Y."/>
            <person name="Chuda L."/>
            <person name="Citroen M."/>
            <person name="Collymore A."/>
            <person name="Cooke P."/>
            <person name="Costello M."/>
            <person name="D'Aco K."/>
            <person name="Daza R."/>
            <person name="De Haan G."/>
            <person name="DeGray S."/>
            <person name="DeMaso C."/>
            <person name="Dhargay N."/>
            <person name="Dooley K."/>
            <person name="Dooley E."/>
            <person name="Doricent M."/>
            <person name="Dorje P."/>
            <person name="Dorjee K."/>
            <person name="Dupes A."/>
            <person name="Elong R."/>
            <person name="Falk J."/>
            <person name="Farina A."/>
            <person name="Faro S."/>
            <person name="Ferguson D."/>
            <person name="Fisher S."/>
            <person name="Foley C.D."/>
            <person name="Franke A."/>
            <person name="Friedrich D."/>
            <person name="Gadbois L."/>
            <person name="Gearin G."/>
            <person name="Gearin C.R."/>
            <person name="Giannoukos G."/>
            <person name="Goode T."/>
            <person name="Graham J."/>
            <person name="Grandbois E."/>
            <person name="Grewal S."/>
            <person name="Gyaltsen K."/>
            <person name="Hafez N."/>
            <person name="Hagos B."/>
            <person name="Hall J."/>
            <person name="Henson C."/>
            <person name="Hollinger A."/>
            <person name="Honan T."/>
            <person name="Huard M.D."/>
            <person name="Hughes L."/>
            <person name="Hurhula B."/>
            <person name="Husby M.E."/>
            <person name="Kamat A."/>
            <person name="Kanga B."/>
            <person name="Kashin S."/>
            <person name="Khazanovich D."/>
            <person name="Kisner P."/>
            <person name="Lance K."/>
            <person name="Lara M."/>
            <person name="Lee W."/>
            <person name="Lennon N."/>
            <person name="Letendre F."/>
            <person name="LeVine R."/>
            <person name="Lipovsky A."/>
            <person name="Liu X."/>
            <person name="Liu J."/>
            <person name="Liu S."/>
            <person name="Lokyitsang T."/>
            <person name="Lokyitsang Y."/>
            <person name="Lubonja R."/>
            <person name="Lui A."/>
            <person name="MacDonald P."/>
            <person name="Magnisalis V."/>
            <person name="Maru K."/>
            <person name="Matthews C."/>
            <person name="McCusker W."/>
            <person name="McDonough S."/>
            <person name="Mehta T."/>
            <person name="Meldrim J."/>
            <person name="Meneus L."/>
            <person name="Mihai O."/>
            <person name="Mihalev A."/>
            <person name="Mihova T."/>
            <person name="Mittelman R."/>
            <person name="Mlenga V."/>
            <person name="Montmayeur A."/>
            <person name="Mulrain L."/>
            <person name="Navidi A."/>
            <person name="Naylor J."/>
            <person name="Negash T."/>
            <person name="Nguyen T."/>
            <person name="Nguyen N."/>
            <person name="Nicol R."/>
            <person name="Norbu C."/>
            <person name="Norbu N."/>
            <person name="Novod N."/>
            <person name="O'Neill B."/>
            <person name="Osman S."/>
            <person name="Markiewicz E."/>
            <person name="Oyono O.L."/>
            <person name="Patti C."/>
            <person name="Phunkhang P."/>
            <person name="Pierre F."/>
            <person name="Priest M."/>
            <person name="Raghuraman S."/>
            <person name="Rege F."/>
            <person name="Reyes R."/>
            <person name="Rise C."/>
            <person name="Rogov P."/>
            <person name="Ross K."/>
            <person name="Ryan E."/>
            <person name="Settipalli S."/>
            <person name="Shea T."/>
            <person name="Sherpa N."/>
            <person name="Shi L."/>
            <person name="Shih D."/>
            <person name="Sparrow T."/>
            <person name="Spaulding J."/>
            <person name="Stalker J."/>
            <person name="Stange-Thomann N."/>
            <person name="Stavropoulos S."/>
            <person name="Stone C."/>
            <person name="Strader C."/>
            <person name="Tesfaye S."/>
            <person name="Thomson T."/>
            <person name="Thoulutsang Y."/>
            <person name="Thoulutsang D."/>
            <person name="Topham K."/>
            <person name="Topping I."/>
            <person name="Tsamla T."/>
            <person name="Vassiliev H."/>
            <person name="Vo A."/>
            <person name="Wangchuk T."/>
            <person name="Wangdi T."/>
            <person name="Weiand M."/>
            <person name="Wilkinson J."/>
            <person name="Wilson A."/>
            <person name="Yadav S."/>
            <person name="Young G."/>
            <person name="Yu Q."/>
            <person name="Zembek L."/>
            <person name="Zhong D."/>
            <person name="Zimmer A."/>
            <person name="Zwirko Z."/>
            <person name="Jaffe D.B."/>
            <person name="Alvarez P."/>
            <person name="Brockman W."/>
            <person name="Butler J."/>
            <person name="Chin C."/>
            <person name="Gnerre S."/>
            <person name="Grabherr M."/>
            <person name="Kleber M."/>
            <person name="Mauceli E."/>
            <person name="MacCallum I."/>
        </authorList>
    </citation>
    <scope>NUCLEOTIDE SEQUENCE [LARGE SCALE GENOMIC DNA]</scope>
    <source>
        <strain evidence="4">Tucson 15010-1051.87</strain>
    </source>
</reference>
<feature type="signal peptide" evidence="2">
    <location>
        <begin position="1"/>
        <end position="21"/>
    </location>
</feature>
<proteinExistence type="predicted"/>
<dbReference type="FunCoup" id="B4M6C0">
    <property type="interactions" value="41"/>
</dbReference>
<dbReference type="Gene3D" id="2.70.220.10">
    <property type="entry name" value="Ganglioside GM2 activator"/>
    <property type="match status" value="1"/>
</dbReference>
<dbReference type="HOGENOM" id="CLU_1476687_0_0_1"/>
<keyword evidence="4" id="KW-1185">Reference proteome</keyword>